<evidence type="ECO:0000256" key="1">
    <source>
        <dbReference type="SAM" id="SignalP"/>
    </source>
</evidence>
<keyword evidence="1" id="KW-0732">Signal</keyword>
<protein>
    <submittedName>
        <fullName evidence="2">Uncharacterized protein</fullName>
    </submittedName>
</protein>
<accession>A0ABV7L9Y1</accession>
<dbReference type="EMBL" id="JBHRTR010000054">
    <property type="protein sequence ID" value="MFC3231483.1"/>
    <property type="molecule type" value="Genomic_DNA"/>
</dbReference>
<name>A0ABV7L9Y1_9PROT</name>
<comment type="caution">
    <text evidence="2">The sequence shown here is derived from an EMBL/GenBank/DDBJ whole genome shotgun (WGS) entry which is preliminary data.</text>
</comment>
<evidence type="ECO:0000313" key="3">
    <source>
        <dbReference type="Proteomes" id="UP001595528"/>
    </source>
</evidence>
<organism evidence="2 3">
    <name type="scientific">Marinibaculum pumilum</name>
    <dbReference type="NCBI Taxonomy" id="1766165"/>
    <lineage>
        <taxon>Bacteria</taxon>
        <taxon>Pseudomonadati</taxon>
        <taxon>Pseudomonadota</taxon>
        <taxon>Alphaproteobacteria</taxon>
        <taxon>Rhodospirillales</taxon>
        <taxon>Rhodospirillaceae</taxon>
        <taxon>Marinibaculum</taxon>
    </lineage>
</organism>
<feature type="chain" id="PRO_5045926816" evidence="1">
    <location>
        <begin position="31"/>
        <end position="97"/>
    </location>
</feature>
<dbReference type="RefSeq" id="WP_379906975.1">
    <property type="nucleotide sequence ID" value="NZ_JBHRTR010000054.1"/>
</dbReference>
<sequence>MTLRFPPPLSCLLLAAGMPVLLAGIAPALAQDKCAPESISSTVEERMKADSKTPEEIADILSSGFKRRVLAGRIEDASKCSSDAVNAALDLLAKKYD</sequence>
<evidence type="ECO:0000313" key="2">
    <source>
        <dbReference type="EMBL" id="MFC3231483.1"/>
    </source>
</evidence>
<dbReference type="Proteomes" id="UP001595528">
    <property type="component" value="Unassembled WGS sequence"/>
</dbReference>
<feature type="signal peptide" evidence="1">
    <location>
        <begin position="1"/>
        <end position="30"/>
    </location>
</feature>
<gene>
    <name evidence="2" type="ORF">ACFOGJ_29815</name>
</gene>
<reference evidence="3" key="1">
    <citation type="journal article" date="2019" name="Int. J. Syst. Evol. Microbiol.">
        <title>The Global Catalogue of Microorganisms (GCM) 10K type strain sequencing project: providing services to taxonomists for standard genome sequencing and annotation.</title>
        <authorList>
            <consortium name="The Broad Institute Genomics Platform"/>
            <consortium name="The Broad Institute Genome Sequencing Center for Infectious Disease"/>
            <person name="Wu L."/>
            <person name="Ma J."/>
        </authorList>
    </citation>
    <scope>NUCLEOTIDE SEQUENCE [LARGE SCALE GENOMIC DNA]</scope>
    <source>
        <strain evidence="3">KCTC 42964</strain>
    </source>
</reference>
<proteinExistence type="predicted"/>
<keyword evidence="3" id="KW-1185">Reference proteome</keyword>